<dbReference type="RefSeq" id="WP_271089547.1">
    <property type="nucleotide sequence ID" value="NZ_JAPJZH010000006.1"/>
</dbReference>
<organism evidence="4 5">
    <name type="scientific">Hoeflea poritis</name>
    <dbReference type="NCBI Taxonomy" id="2993659"/>
    <lineage>
        <taxon>Bacteria</taxon>
        <taxon>Pseudomonadati</taxon>
        <taxon>Pseudomonadota</taxon>
        <taxon>Alphaproteobacteria</taxon>
        <taxon>Hyphomicrobiales</taxon>
        <taxon>Rhizobiaceae</taxon>
        <taxon>Hoeflea</taxon>
    </lineage>
</organism>
<gene>
    <name evidence="4" type="ORF">OOZ53_10895</name>
</gene>
<dbReference type="Gene3D" id="3.90.330.10">
    <property type="entry name" value="Nitrile hydratase alpha /Thiocyanate hydrolase gamma"/>
    <property type="match status" value="1"/>
</dbReference>
<sequence>MSKLNINPREAHAAQADFLKRVWTDDAFADRLQSDPKAVFAEMGSQVGDDVEIRVVRDTEKVKHLHIPAAPWEGEIADGDLLSAQGGTSGPLCYITVVTVLATIGAGASAGISALTK</sequence>
<dbReference type="SUPFAM" id="SSF56209">
    <property type="entry name" value="Nitrile hydratase alpha chain"/>
    <property type="match status" value="1"/>
</dbReference>
<dbReference type="EMBL" id="JAPJZH010000006">
    <property type="protein sequence ID" value="MDA4845858.1"/>
    <property type="molecule type" value="Genomic_DNA"/>
</dbReference>
<evidence type="ECO:0000313" key="4">
    <source>
        <dbReference type="EMBL" id="MDA4845858.1"/>
    </source>
</evidence>
<proteinExistence type="predicted"/>
<keyword evidence="1" id="KW-0479">Metal-binding</keyword>
<evidence type="ECO:0000313" key="5">
    <source>
        <dbReference type="Proteomes" id="UP001148313"/>
    </source>
</evidence>
<name>A0ABT4VPA5_9HYPH</name>
<keyword evidence="2" id="KW-0812">Transmembrane</keyword>
<keyword evidence="2" id="KW-0472">Membrane</keyword>
<keyword evidence="2" id="KW-1133">Transmembrane helix</keyword>
<dbReference type="Proteomes" id="UP001148313">
    <property type="component" value="Unassembled WGS sequence"/>
</dbReference>
<evidence type="ECO:0000259" key="3">
    <source>
        <dbReference type="Pfam" id="PF02979"/>
    </source>
</evidence>
<dbReference type="InterPro" id="IPR004232">
    <property type="entry name" value="CN_Hdrtase_a/SCN_Hdrlase_g"/>
</dbReference>
<dbReference type="Pfam" id="PF02979">
    <property type="entry name" value="NHase_alpha"/>
    <property type="match status" value="1"/>
</dbReference>
<feature type="domain" description="Nitrile hydratase alpha/Thiocyanate hydrolase gamma" evidence="3">
    <location>
        <begin position="24"/>
        <end position="76"/>
    </location>
</feature>
<keyword evidence="5" id="KW-1185">Reference proteome</keyword>
<evidence type="ECO:0000256" key="2">
    <source>
        <dbReference type="SAM" id="Phobius"/>
    </source>
</evidence>
<comment type="caution">
    <text evidence="4">The sequence shown here is derived from an EMBL/GenBank/DDBJ whole genome shotgun (WGS) entry which is preliminary data.</text>
</comment>
<protein>
    <recommendedName>
        <fullName evidence="3">Nitrile hydratase alpha/Thiocyanate hydrolase gamma domain-containing protein</fullName>
    </recommendedName>
</protein>
<reference evidence="4" key="1">
    <citation type="submission" date="2022-11" db="EMBL/GenBank/DDBJ databases">
        <title>Hoeflea poritis sp. nov., isolated from scleractinian coral Porites lutea.</title>
        <authorList>
            <person name="Zhang G."/>
            <person name="Wei Q."/>
            <person name="Cai L."/>
        </authorList>
    </citation>
    <scope>NUCLEOTIDE SEQUENCE</scope>
    <source>
        <strain evidence="4">E7-10</strain>
    </source>
</reference>
<evidence type="ECO:0000256" key="1">
    <source>
        <dbReference type="ARBA" id="ARBA00022723"/>
    </source>
</evidence>
<dbReference type="InterPro" id="IPR036648">
    <property type="entry name" value="CN_Hdrase_a/SCN_Hdrase_g_sf"/>
</dbReference>
<feature type="transmembrane region" description="Helical" evidence="2">
    <location>
        <begin position="92"/>
        <end position="115"/>
    </location>
</feature>
<accession>A0ABT4VPA5</accession>